<protein>
    <submittedName>
        <fullName evidence="1">Uncharacterized protein</fullName>
    </submittedName>
</protein>
<evidence type="ECO:0000313" key="2">
    <source>
        <dbReference type="Proteomes" id="UP001186974"/>
    </source>
</evidence>
<name>A0ACC3DD05_9PEZI</name>
<keyword evidence="2" id="KW-1185">Reference proteome</keyword>
<gene>
    <name evidence="1" type="ORF">LTS18_006185</name>
</gene>
<dbReference type="Proteomes" id="UP001186974">
    <property type="component" value="Unassembled WGS sequence"/>
</dbReference>
<organism evidence="1 2">
    <name type="scientific">Coniosporium uncinatum</name>
    <dbReference type="NCBI Taxonomy" id="93489"/>
    <lineage>
        <taxon>Eukaryota</taxon>
        <taxon>Fungi</taxon>
        <taxon>Dikarya</taxon>
        <taxon>Ascomycota</taxon>
        <taxon>Pezizomycotina</taxon>
        <taxon>Dothideomycetes</taxon>
        <taxon>Dothideomycetes incertae sedis</taxon>
        <taxon>Coniosporium</taxon>
    </lineage>
</organism>
<sequence>MDRKAHEDSPTGHVSDDSKISTQADNDWPNDTGFQPDYEERTPVQLKVKGTIPAYAAGVLYRTGPGSYKVDTEKGTTFTLSHWFDGHNEVHRFQLSPAEDGTMRVSYNSRHTVDERINVIKKTGSLKGFTFGQKNDPCKSYFKKFMSFFDSLDVRGSTPSNVGVTLSVNMPGFDGQTHDQTSKIKTLHTKTDASLYQKIDPQTLEPIGIAKQESLHPDLKGPLSAAHAKSDSLTGDVYNFNLEFGRATVYRVFCVSASTGKTSILASFSAPPTYLHSLFLTPDHILLCLWNSQLSKGGLSMLYHQNILDAISPYDATKPATWYVVDRKNGQGVLATYESPAFYCFHTINAYLEASSSDPSRNDIVADLAAYDNLDVLKRFYYENLLSTGEGHKQYRGGKGDSTRPSLRRYRLPSVPISPVTEIKQATIDFSAPRYSSPELPTLNQRYFTKKHRYTYGVADRGKAAFVDGLVKFDNDTQTPLFWEQHGHSPGEPIFVADPKGEQEDDGVLLSVVLDGHAGLSYLLVLDARTMEEVGRAEVKGAVGFGFHGVHVPSGKSAGDF</sequence>
<proteinExistence type="predicted"/>
<reference evidence="1" key="1">
    <citation type="submission" date="2024-09" db="EMBL/GenBank/DDBJ databases">
        <title>Black Yeasts Isolated from many extreme environments.</title>
        <authorList>
            <person name="Coleine C."/>
            <person name="Stajich J.E."/>
            <person name="Selbmann L."/>
        </authorList>
    </citation>
    <scope>NUCLEOTIDE SEQUENCE</scope>
    <source>
        <strain evidence="1">CCFEE 5737</strain>
    </source>
</reference>
<evidence type="ECO:0000313" key="1">
    <source>
        <dbReference type="EMBL" id="KAK3065474.1"/>
    </source>
</evidence>
<comment type="caution">
    <text evidence="1">The sequence shown here is derived from an EMBL/GenBank/DDBJ whole genome shotgun (WGS) entry which is preliminary data.</text>
</comment>
<accession>A0ACC3DD05</accession>
<dbReference type="EMBL" id="JAWDJW010006335">
    <property type="protein sequence ID" value="KAK3065474.1"/>
    <property type="molecule type" value="Genomic_DNA"/>
</dbReference>